<dbReference type="RefSeq" id="WP_050518743.1">
    <property type="nucleotide sequence ID" value="NZ_FOCO01000002.1"/>
</dbReference>
<keyword evidence="1" id="KW-0472">Membrane</keyword>
<dbReference type="Pfam" id="PF04654">
    <property type="entry name" value="DUF599"/>
    <property type="match status" value="1"/>
</dbReference>
<keyword evidence="1" id="KW-1133">Transmembrane helix</keyword>
<evidence type="ECO:0000313" key="2">
    <source>
        <dbReference type="EMBL" id="SEM77503.1"/>
    </source>
</evidence>
<name>A0A1H8B402_9RHOB</name>
<organism evidence="2 3">
    <name type="scientific">Pseudorhodobacter antarcticus</name>
    <dbReference type="NCBI Taxonomy" id="1077947"/>
    <lineage>
        <taxon>Bacteria</taxon>
        <taxon>Pseudomonadati</taxon>
        <taxon>Pseudomonadota</taxon>
        <taxon>Alphaproteobacteria</taxon>
        <taxon>Rhodobacterales</taxon>
        <taxon>Paracoccaceae</taxon>
        <taxon>Pseudorhodobacter</taxon>
    </lineage>
</organism>
<dbReference type="Proteomes" id="UP000183002">
    <property type="component" value="Unassembled WGS sequence"/>
</dbReference>
<feature type="transmembrane region" description="Helical" evidence="1">
    <location>
        <begin position="78"/>
        <end position="95"/>
    </location>
</feature>
<dbReference type="AlphaFoldDB" id="A0A1H8B402"/>
<feature type="transmembrane region" description="Helical" evidence="1">
    <location>
        <begin position="186"/>
        <end position="214"/>
    </location>
</feature>
<accession>A0A1H8B402</accession>
<evidence type="ECO:0000313" key="3">
    <source>
        <dbReference type="Proteomes" id="UP000183002"/>
    </source>
</evidence>
<proteinExistence type="predicted"/>
<gene>
    <name evidence="2" type="ORF">SAMN05216227_1002110</name>
</gene>
<feature type="transmembrane region" description="Helical" evidence="1">
    <location>
        <begin position="6"/>
        <end position="32"/>
    </location>
</feature>
<sequence>MTTPQILTAFTMFDMAAVAVLLLAWGGLGWMVEHPPARRPSVSVLMAQYRRDWMVQFISRQPRIFDAAVLDSLRQGTAFFASACMITLGGGIAVIGNSDRLDSFAADLTLEVPGMVLELKVVLVMIFVANALLKFIWSHRLFGYCAIMMAAVPNAQDAPDALPRAHAAAEINITAARSFNRGLRSIYFALGALGWLLGPYALLFTTCVTAAVLVRREFISQSRLIVMQGYGT</sequence>
<keyword evidence="1" id="KW-0812">Transmembrane</keyword>
<evidence type="ECO:0000256" key="1">
    <source>
        <dbReference type="SAM" id="Phobius"/>
    </source>
</evidence>
<protein>
    <submittedName>
        <fullName evidence="2">Uncharacterized membrane protein</fullName>
    </submittedName>
</protein>
<dbReference type="EMBL" id="FOCO01000002">
    <property type="protein sequence ID" value="SEM77503.1"/>
    <property type="molecule type" value="Genomic_DNA"/>
</dbReference>
<reference evidence="2 3" key="1">
    <citation type="submission" date="2016-10" db="EMBL/GenBank/DDBJ databases">
        <authorList>
            <person name="de Groot N.N."/>
        </authorList>
    </citation>
    <scope>NUCLEOTIDE SEQUENCE [LARGE SCALE GENOMIC DNA]</scope>
    <source>
        <strain evidence="2 3">CGMCC 1.10836</strain>
    </source>
</reference>
<keyword evidence="3" id="KW-1185">Reference proteome</keyword>
<dbReference type="STRING" id="1077947.SAMN05216227_1002110"/>
<dbReference type="OrthoDB" id="9806874at2"/>
<dbReference type="InterPro" id="IPR006747">
    <property type="entry name" value="DUF599"/>
</dbReference>
<feature type="transmembrane region" description="Helical" evidence="1">
    <location>
        <begin position="115"/>
        <end position="133"/>
    </location>
</feature>